<dbReference type="InterPro" id="IPR005786">
    <property type="entry name" value="B_amino_transII"/>
</dbReference>
<accession>A0A0E9NRT6</accession>
<evidence type="ECO:0000256" key="2">
    <source>
        <dbReference type="ARBA" id="ARBA00009320"/>
    </source>
</evidence>
<dbReference type="InterPro" id="IPR036038">
    <property type="entry name" value="Aminotransferase-like"/>
</dbReference>
<name>A0A0E9NRT6_SAICN</name>
<dbReference type="EC" id="2.6.1.42" evidence="9"/>
<evidence type="ECO:0000256" key="4">
    <source>
        <dbReference type="ARBA" id="ARBA00022679"/>
    </source>
</evidence>
<comment type="catalytic activity">
    <reaction evidence="9">
        <text>L-leucine + 2-oxoglutarate = 4-methyl-2-oxopentanoate + L-glutamate</text>
        <dbReference type="Rhea" id="RHEA:18321"/>
        <dbReference type="ChEBI" id="CHEBI:16810"/>
        <dbReference type="ChEBI" id="CHEBI:17865"/>
        <dbReference type="ChEBI" id="CHEBI:29985"/>
        <dbReference type="ChEBI" id="CHEBI:57427"/>
        <dbReference type="EC" id="2.6.1.42"/>
    </reaction>
</comment>
<evidence type="ECO:0000256" key="5">
    <source>
        <dbReference type="ARBA" id="ARBA00022898"/>
    </source>
</evidence>
<keyword evidence="11" id="KW-1185">Reference proteome</keyword>
<dbReference type="NCBIfam" id="TIGR01123">
    <property type="entry name" value="ilvE_II"/>
    <property type="match status" value="1"/>
</dbReference>
<dbReference type="CDD" id="cd01557">
    <property type="entry name" value="BCAT_beta_family"/>
    <property type="match status" value="1"/>
</dbReference>
<evidence type="ECO:0000256" key="8">
    <source>
        <dbReference type="RuleBase" id="RU004516"/>
    </source>
</evidence>
<dbReference type="STRING" id="698492.A0A0E9NRT6"/>
<dbReference type="InterPro" id="IPR001544">
    <property type="entry name" value="Aminotrans_IV"/>
</dbReference>
<comment type="catalytic activity">
    <reaction evidence="9">
        <text>L-isoleucine + 2-oxoglutarate = (S)-3-methyl-2-oxopentanoate + L-glutamate</text>
        <dbReference type="Rhea" id="RHEA:24801"/>
        <dbReference type="ChEBI" id="CHEBI:16810"/>
        <dbReference type="ChEBI" id="CHEBI:29985"/>
        <dbReference type="ChEBI" id="CHEBI:35146"/>
        <dbReference type="ChEBI" id="CHEBI:58045"/>
        <dbReference type="EC" id="2.6.1.42"/>
    </reaction>
</comment>
<dbReference type="InterPro" id="IPR043132">
    <property type="entry name" value="BCAT-like_C"/>
</dbReference>
<keyword evidence="3 9" id="KW-0032">Aminotransferase</keyword>
<evidence type="ECO:0000256" key="7">
    <source>
        <dbReference type="RuleBase" id="RU004106"/>
    </source>
</evidence>
<dbReference type="GO" id="GO:0005739">
    <property type="term" value="C:mitochondrion"/>
    <property type="evidence" value="ECO:0007669"/>
    <property type="project" value="TreeGrafter"/>
</dbReference>
<dbReference type="Gene3D" id="3.30.470.10">
    <property type="match status" value="1"/>
</dbReference>
<evidence type="ECO:0000256" key="6">
    <source>
        <dbReference type="PIRSR" id="PIRSR006468-1"/>
    </source>
</evidence>
<dbReference type="PANTHER" id="PTHR11825:SF69">
    <property type="entry name" value="BRANCHED-CHAIN-AMINO-ACID AMINOTRANSFERASE"/>
    <property type="match status" value="1"/>
</dbReference>
<dbReference type="PROSITE" id="PS00770">
    <property type="entry name" value="AA_TRANSFER_CLASS_4"/>
    <property type="match status" value="1"/>
</dbReference>
<keyword evidence="9" id="KW-0028">Amino-acid biosynthesis</keyword>
<dbReference type="AlphaFoldDB" id="A0A0E9NRT6"/>
<dbReference type="OMA" id="ISIEWTA"/>
<dbReference type="GO" id="GO:0009098">
    <property type="term" value="P:L-leucine biosynthetic process"/>
    <property type="evidence" value="ECO:0007669"/>
    <property type="project" value="TreeGrafter"/>
</dbReference>
<evidence type="ECO:0000256" key="3">
    <source>
        <dbReference type="ARBA" id="ARBA00022576"/>
    </source>
</evidence>
<dbReference type="InterPro" id="IPR033939">
    <property type="entry name" value="BCAT_family"/>
</dbReference>
<comment type="similarity">
    <text evidence="2 7">Belongs to the class-IV pyridoxal-phosphate-dependent aminotransferase family.</text>
</comment>
<dbReference type="GO" id="GO:0052655">
    <property type="term" value="F:L-valine-2-oxoglutarate transaminase activity"/>
    <property type="evidence" value="ECO:0007669"/>
    <property type="project" value="RHEA"/>
</dbReference>
<dbReference type="PIRSF" id="PIRSF006468">
    <property type="entry name" value="BCAT1"/>
    <property type="match status" value="1"/>
</dbReference>
<feature type="modified residue" description="N6-(pyridoxal phosphate)lysine" evidence="6">
    <location>
        <position position="243"/>
    </location>
</feature>
<reference evidence="10 11" key="2">
    <citation type="journal article" date="2014" name="J. Gen. Appl. Microbiol.">
        <title>The early diverging ascomycetous budding yeast Saitoella complicata has three histone deacetylases belonging to the Clr6, Hos2, and Rpd3 lineages.</title>
        <authorList>
            <person name="Nishida H."/>
            <person name="Matsumoto T."/>
            <person name="Kondo S."/>
            <person name="Hamamoto M."/>
            <person name="Yoshikawa H."/>
        </authorList>
    </citation>
    <scope>NUCLEOTIDE SEQUENCE [LARGE SCALE GENOMIC DNA]</scope>
    <source>
        <strain evidence="10 11">NRRL Y-17804</strain>
    </source>
</reference>
<dbReference type="InterPro" id="IPR018300">
    <property type="entry name" value="Aminotrans_IV_CS"/>
</dbReference>
<reference evidence="10 11" key="1">
    <citation type="journal article" date="2011" name="J. Gen. Appl. Microbiol.">
        <title>Draft genome sequencing of the enigmatic yeast Saitoella complicata.</title>
        <authorList>
            <person name="Nishida H."/>
            <person name="Hamamoto M."/>
            <person name="Sugiyama J."/>
        </authorList>
    </citation>
    <scope>NUCLEOTIDE SEQUENCE [LARGE SCALE GENOMIC DNA]</scope>
    <source>
        <strain evidence="10 11">NRRL Y-17804</strain>
    </source>
</reference>
<dbReference type="EMBL" id="BACD03000067">
    <property type="protein sequence ID" value="GAO52376.1"/>
    <property type="molecule type" value="Genomic_DNA"/>
</dbReference>
<dbReference type="GO" id="GO:0009099">
    <property type="term" value="P:L-valine biosynthetic process"/>
    <property type="evidence" value="ECO:0007669"/>
    <property type="project" value="TreeGrafter"/>
</dbReference>
<sequence length="405" mass="44806">MPSTILSLLNMQLTADTEVAGAGTTAIKSDSDYLTQDNPSSQAPLDASNLLITRCKSLKPLPNALESRDARGQHFTDHMLQVEWTLASGWSTPRITPYGNLCLDPATQVFHYAMECFEGMKAYKNKEGRVRMFRPEVNMERMCGSAQRISLPTFEVREMTELLAEFLRVEERWVPDEFGQSLYLRPTLISTDPSIGVAPPRSALFYIIARYEPVSVFPPPTPWKLFATTEYVRAWPGGYGSAKLGANYGPSVKAQVAAAKEGYQQNLWLWGEEDEITEVGTMNFFVVLQGAEGRELVTPPLSDAIIAGVTRRSVLELARRHLEGVKVSERKLTMSEFCEAAASGALLECFGTGTHYFVTPIGSVRYGEQTITVPGEGLGEIGSMLRGYLADIMWGVVDHEWSIAV</sequence>
<gene>
    <name evidence="10" type="ORF">G7K_6454-t1</name>
</gene>
<dbReference type="SUPFAM" id="SSF56752">
    <property type="entry name" value="D-aminoacid aminotransferase-like PLP-dependent enzymes"/>
    <property type="match status" value="1"/>
</dbReference>
<keyword evidence="9" id="KW-0100">Branched-chain amino acid biosynthesis</keyword>
<proteinExistence type="inferred from homology"/>
<dbReference type="Gene3D" id="3.20.10.10">
    <property type="entry name" value="D-amino Acid Aminotransferase, subunit A, domain 2"/>
    <property type="match status" value="1"/>
</dbReference>
<dbReference type="PANTHER" id="PTHR11825">
    <property type="entry name" value="SUBGROUP IIII AMINOTRANSFERASE"/>
    <property type="match status" value="1"/>
</dbReference>
<evidence type="ECO:0000313" key="11">
    <source>
        <dbReference type="Proteomes" id="UP000033140"/>
    </source>
</evidence>
<dbReference type="GO" id="GO:0052656">
    <property type="term" value="F:L-isoleucine-2-oxoglutarate transaminase activity"/>
    <property type="evidence" value="ECO:0007669"/>
    <property type="project" value="RHEA"/>
</dbReference>
<dbReference type="Proteomes" id="UP000033140">
    <property type="component" value="Unassembled WGS sequence"/>
</dbReference>
<evidence type="ECO:0000256" key="1">
    <source>
        <dbReference type="ARBA" id="ARBA00001933"/>
    </source>
</evidence>
<dbReference type="InterPro" id="IPR043131">
    <property type="entry name" value="BCAT-like_N"/>
</dbReference>
<organism evidence="10 11">
    <name type="scientific">Saitoella complicata (strain BCRC 22490 / CBS 7301 / JCM 7358 / NBRC 10748 / NRRL Y-17804)</name>
    <dbReference type="NCBI Taxonomy" id="698492"/>
    <lineage>
        <taxon>Eukaryota</taxon>
        <taxon>Fungi</taxon>
        <taxon>Dikarya</taxon>
        <taxon>Ascomycota</taxon>
        <taxon>Taphrinomycotina</taxon>
        <taxon>Taphrinomycotina incertae sedis</taxon>
        <taxon>Saitoella</taxon>
    </lineage>
</organism>
<comment type="caution">
    <text evidence="10">The sequence shown here is derived from an EMBL/GenBank/DDBJ whole genome shotgun (WGS) entry which is preliminary data.</text>
</comment>
<reference evidence="10 11" key="3">
    <citation type="journal article" date="2015" name="Genome Announc.">
        <title>Draft Genome Sequence of the Archiascomycetous Yeast Saitoella complicata.</title>
        <authorList>
            <person name="Yamauchi K."/>
            <person name="Kondo S."/>
            <person name="Hamamoto M."/>
            <person name="Takahashi Y."/>
            <person name="Ogura Y."/>
            <person name="Hayashi T."/>
            <person name="Nishida H."/>
        </authorList>
    </citation>
    <scope>NUCLEOTIDE SEQUENCE [LARGE SCALE GENOMIC DNA]</scope>
    <source>
        <strain evidence="10 11">NRRL Y-17804</strain>
    </source>
</reference>
<comment type="cofactor">
    <cofactor evidence="1 8">
        <name>pyridoxal 5'-phosphate</name>
        <dbReference type="ChEBI" id="CHEBI:597326"/>
    </cofactor>
</comment>
<protein>
    <recommendedName>
        <fullName evidence="9">Branched-chain-amino-acid aminotransferase</fullName>
        <ecNumber evidence="9">2.6.1.42</ecNumber>
    </recommendedName>
</protein>
<keyword evidence="5 8" id="KW-0663">Pyridoxal phosphate</keyword>
<comment type="catalytic activity">
    <reaction evidence="9">
        <text>L-valine + 2-oxoglutarate = 3-methyl-2-oxobutanoate + L-glutamate</text>
        <dbReference type="Rhea" id="RHEA:24813"/>
        <dbReference type="ChEBI" id="CHEBI:11851"/>
        <dbReference type="ChEBI" id="CHEBI:16810"/>
        <dbReference type="ChEBI" id="CHEBI:29985"/>
        <dbReference type="ChEBI" id="CHEBI:57762"/>
        <dbReference type="EC" id="2.6.1.42"/>
    </reaction>
</comment>
<keyword evidence="4 9" id="KW-0808">Transferase</keyword>
<dbReference type="NCBIfam" id="NF009897">
    <property type="entry name" value="PRK13357.1"/>
    <property type="match status" value="1"/>
</dbReference>
<evidence type="ECO:0000313" key="10">
    <source>
        <dbReference type="EMBL" id="GAO52376.1"/>
    </source>
</evidence>
<evidence type="ECO:0000256" key="9">
    <source>
        <dbReference type="RuleBase" id="RU004517"/>
    </source>
</evidence>
<dbReference type="Pfam" id="PF01063">
    <property type="entry name" value="Aminotran_4"/>
    <property type="match status" value="1"/>
</dbReference>
<dbReference type="GO" id="GO:0052654">
    <property type="term" value="F:L-leucine-2-oxoglutarate transaminase activity"/>
    <property type="evidence" value="ECO:0007669"/>
    <property type="project" value="RHEA"/>
</dbReference>